<accession>A0A7T5RIT1</accession>
<reference evidence="1 2" key="1">
    <citation type="submission" date="2020-07" db="EMBL/GenBank/DDBJ databases">
        <title>Huge and variable diversity of episymbiotic CPR bacteria and DPANN archaea in groundwater ecosystems.</title>
        <authorList>
            <person name="He C.Y."/>
            <person name="Keren R."/>
            <person name="Whittaker M."/>
            <person name="Farag I.F."/>
            <person name="Doudna J."/>
            <person name="Cate J.H.D."/>
            <person name="Banfield J.F."/>
        </authorList>
    </citation>
    <scope>NUCLEOTIDE SEQUENCE [LARGE SCALE GENOMIC DNA]</scope>
    <source>
        <strain evidence="1">NC_groundwater_541_Ag_S-0.1um_46_50</strain>
    </source>
</reference>
<evidence type="ECO:0000313" key="2">
    <source>
        <dbReference type="Proteomes" id="UP000595618"/>
    </source>
</evidence>
<gene>
    <name evidence="1" type="ORF">HYW89_02885</name>
</gene>
<keyword evidence="1" id="KW-0347">Helicase</keyword>
<proteinExistence type="predicted"/>
<dbReference type="PANTHER" id="PTHR40084:SF1">
    <property type="entry name" value="PHOSPHOTRANSFERASE"/>
    <property type="match status" value="1"/>
</dbReference>
<name>A0A7T5RIT1_9BACT</name>
<dbReference type="CDD" id="cd19067">
    <property type="entry name" value="PfuEndoQ-like"/>
    <property type="match status" value="1"/>
</dbReference>
<keyword evidence="1" id="KW-0067">ATP-binding</keyword>
<organism evidence="1 2">
    <name type="scientific">Candidatus Sungiibacteriota bacterium</name>
    <dbReference type="NCBI Taxonomy" id="2750080"/>
    <lineage>
        <taxon>Bacteria</taxon>
        <taxon>Candidatus Sungiibacteriota</taxon>
    </lineage>
</organism>
<dbReference type="Gene3D" id="3.20.20.140">
    <property type="entry name" value="Metal-dependent hydrolases"/>
    <property type="match status" value="1"/>
</dbReference>
<sequence length="424" mass="47729">MRVIADLHIHSPYARAVSKDMTLENLDFWAGLKGITVMGTGDFTHPQWIREIKTKLEPAEPGLYKLKSSVKGQMSNVGKQETRFLLTVEISSIYSKGGKTRRIHNLIFAPSIETVEKINAQLGWRGNLKSDGRPILGLDSKELAKIVLNIDERCMIVPAHAWTPWFSIFGSMSGFNSIEECFDEYAKYIYAVETGLSSDPAMNWRWSHLDNIALISNSDSHSLQKIGREANVFDTELFYDGIIDAIKSHDPKKFLYTIEFFPEEGKYHYDGHRLCKFSCGPEETKRLKKICPQCNKAVTVGVLNRVDELADRPEGARPERVIPFKSLVPLDEIIAEGFGVGTSAKKVKIAYRDLVEKMGSEFAVLVDASQSDLEASAAPEIVEGVMRTREGRLHIEPGYDGEYGKVKIFEEAERKEITKQTALF</sequence>
<dbReference type="Proteomes" id="UP000595618">
    <property type="component" value="Chromosome"/>
</dbReference>
<protein>
    <submittedName>
        <fullName evidence="1">DNA helicase UvrD</fullName>
    </submittedName>
</protein>
<dbReference type="SUPFAM" id="SSF89550">
    <property type="entry name" value="PHP domain-like"/>
    <property type="match status" value="1"/>
</dbReference>
<dbReference type="PANTHER" id="PTHR40084">
    <property type="entry name" value="PHOSPHOHYDROLASE, PHP FAMILY"/>
    <property type="match status" value="1"/>
</dbReference>
<dbReference type="GO" id="GO:0004386">
    <property type="term" value="F:helicase activity"/>
    <property type="evidence" value="ECO:0007669"/>
    <property type="project" value="UniProtKB-KW"/>
</dbReference>
<evidence type="ECO:0000313" key="1">
    <source>
        <dbReference type="EMBL" id="QQG44930.1"/>
    </source>
</evidence>
<dbReference type="EMBL" id="CP066690">
    <property type="protein sequence ID" value="QQG44930.1"/>
    <property type="molecule type" value="Genomic_DNA"/>
</dbReference>
<dbReference type="InterPro" id="IPR016195">
    <property type="entry name" value="Pol/histidinol_Pase-like"/>
</dbReference>
<keyword evidence="1" id="KW-0378">Hydrolase</keyword>
<dbReference type="AlphaFoldDB" id="A0A7T5RIT1"/>
<keyword evidence="1" id="KW-0547">Nucleotide-binding</keyword>